<evidence type="ECO:0000256" key="1">
    <source>
        <dbReference type="SAM" id="Phobius"/>
    </source>
</evidence>
<dbReference type="AlphaFoldDB" id="M1M8V6"/>
<evidence type="ECO:0000313" key="2">
    <source>
        <dbReference type="EMBL" id="AGF54369.1"/>
    </source>
</evidence>
<proteinExistence type="predicted"/>
<keyword evidence="1" id="KW-1133">Transmembrane helix</keyword>
<dbReference type="KEGG" id="csr:Cspa_c05770"/>
<keyword evidence="1" id="KW-0472">Membrane</keyword>
<dbReference type="STRING" id="36745.CLSAP_05780"/>
<organism evidence="2 3">
    <name type="scientific">Clostridium saccharoperbutylacetonicum N1-4(HMT)</name>
    <dbReference type="NCBI Taxonomy" id="931276"/>
    <lineage>
        <taxon>Bacteria</taxon>
        <taxon>Bacillati</taxon>
        <taxon>Bacillota</taxon>
        <taxon>Clostridia</taxon>
        <taxon>Eubacteriales</taxon>
        <taxon>Clostridiaceae</taxon>
        <taxon>Clostridium</taxon>
    </lineage>
</organism>
<accession>M1M8V6</accession>
<dbReference type="EMBL" id="CP004121">
    <property type="protein sequence ID" value="AGF54369.1"/>
    <property type="molecule type" value="Genomic_DNA"/>
</dbReference>
<gene>
    <name evidence="2" type="ORF">Cspa_c05770</name>
</gene>
<sequence>MNRKNNRVIGAVSHIVFPLATCVFLVWGFLFHGWRICWIVYPITGILFSAFARTYSLMNGANK</sequence>
<feature type="transmembrane region" description="Helical" evidence="1">
    <location>
        <begin position="38"/>
        <end position="58"/>
    </location>
</feature>
<feature type="transmembrane region" description="Helical" evidence="1">
    <location>
        <begin position="12"/>
        <end position="32"/>
    </location>
</feature>
<dbReference type="PATRIC" id="fig|931276.5.peg.539"/>
<evidence type="ECO:0000313" key="3">
    <source>
        <dbReference type="Proteomes" id="UP000011728"/>
    </source>
</evidence>
<name>M1M8V6_9CLOT</name>
<dbReference type="HOGENOM" id="CLU_2877972_0_0_9"/>
<keyword evidence="1" id="KW-0812">Transmembrane</keyword>
<reference evidence="2 3" key="1">
    <citation type="submission" date="2013-02" db="EMBL/GenBank/DDBJ databases">
        <title>Genome sequence of Clostridium saccharoperbutylacetonicum N1-4(HMT).</title>
        <authorList>
            <person name="Poehlein A."/>
            <person name="Daniel R."/>
        </authorList>
    </citation>
    <scope>NUCLEOTIDE SEQUENCE [LARGE SCALE GENOMIC DNA]</scope>
    <source>
        <strain evidence="3">N1-4(HMT)</strain>
    </source>
</reference>
<protein>
    <submittedName>
        <fullName evidence="2">Uncharacterized protein</fullName>
    </submittedName>
</protein>
<keyword evidence="3" id="KW-1185">Reference proteome</keyword>
<dbReference type="Proteomes" id="UP000011728">
    <property type="component" value="Chromosome"/>
</dbReference>